<keyword evidence="3 7" id="KW-1133">Transmembrane helix</keyword>
<gene>
    <name evidence="9" type="primary">atp8</name>
</gene>
<sequence length="104" mass="12054">MPQLDSLIFFNEMIHLIVGFGVFYVLFVRIIIVKLAYILKGREKLLSRNVFQKLDISVFNNSVYNLKKVYNNLNYINSAIGAVKSKVVTEIIEFVKTSNHITRK</sequence>
<keyword evidence="2 7" id="KW-0812">Transmembrane</keyword>
<protein>
    <submittedName>
        <fullName evidence="9">ATPase subunit 8</fullName>
    </submittedName>
</protein>
<evidence type="ECO:0000256" key="2">
    <source>
        <dbReference type="ARBA" id="ARBA00022692"/>
    </source>
</evidence>
<dbReference type="EMBL" id="EU275727">
    <property type="protein sequence ID" value="ABX45204.1"/>
    <property type="molecule type" value="Genomic_DNA"/>
</dbReference>
<dbReference type="GO" id="GO:0031966">
    <property type="term" value="C:mitochondrial membrane"/>
    <property type="evidence" value="ECO:0007669"/>
    <property type="project" value="UniProtKB-SubCell"/>
</dbReference>
<evidence type="ECO:0000256" key="5">
    <source>
        <dbReference type="ARBA" id="ARBA00023136"/>
    </source>
</evidence>
<accession>B2XX82</accession>
<keyword evidence="6" id="KW-0066">ATP synthesis</keyword>
<proteinExistence type="predicted"/>
<dbReference type="InterPro" id="IPR003319">
    <property type="entry name" value="YMF19-like_N"/>
</dbReference>
<organism evidence="9">
    <name type="scientific">Cavenderia fasciculata</name>
    <name type="common">Slime mold</name>
    <name type="synonym">Dictyostelium fasciculatum</name>
    <dbReference type="NCBI Taxonomy" id="261658"/>
    <lineage>
        <taxon>Eukaryota</taxon>
        <taxon>Amoebozoa</taxon>
        <taxon>Evosea</taxon>
        <taxon>Eumycetozoa</taxon>
        <taxon>Dictyostelia</taxon>
        <taxon>Acytosteliales</taxon>
        <taxon>Cavenderiaceae</taxon>
        <taxon>Cavenderia</taxon>
    </lineage>
</organism>
<evidence type="ECO:0000313" key="9">
    <source>
        <dbReference type="EMBL" id="ABX45204.1"/>
    </source>
</evidence>
<evidence type="ECO:0000256" key="6">
    <source>
        <dbReference type="ARBA" id="ARBA00023310"/>
    </source>
</evidence>
<feature type="domain" description="ATP synthase YMF19-like N-terminal" evidence="8">
    <location>
        <begin position="2"/>
        <end position="78"/>
    </location>
</feature>
<name>B2XX82_CACFS</name>
<evidence type="ECO:0000259" key="8">
    <source>
        <dbReference type="Pfam" id="PF02326"/>
    </source>
</evidence>
<dbReference type="GeneID" id="6276303"/>
<evidence type="ECO:0000256" key="7">
    <source>
        <dbReference type="SAM" id="Phobius"/>
    </source>
</evidence>
<dbReference type="RefSeq" id="YP_001876530.1">
    <property type="nucleotide sequence ID" value="NC_010653.1"/>
</dbReference>
<dbReference type="AlphaFoldDB" id="B2XX82"/>
<keyword evidence="5 7" id="KW-0472">Membrane</keyword>
<comment type="subcellular location">
    <subcellularLocation>
        <location evidence="1">Mitochondrion membrane</location>
    </subcellularLocation>
</comment>
<geneLocation type="mitochondrion" evidence="9"/>
<keyword evidence="4 9" id="KW-0496">Mitochondrion</keyword>
<reference evidence="9" key="1">
    <citation type="journal article" date="2008" name="Mol. Biol. Evol.">
        <title>Mitochondrial genome evolution in the social amoebae.</title>
        <authorList>
            <person name="Heidel A.J."/>
            <person name="Gloeckner G."/>
        </authorList>
    </citation>
    <scope>NUCLEOTIDE SEQUENCE</scope>
    <source>
        <strain evidence="9">SH3</strain>
    </source>
</reference>
<feature type="transmembrane region" description="Helical" evidence="7">
    <location>
        <begin position="13"/>
        <end position="39"/>
    </location>
</feature>
<evidence type="ECO:0000256" key="4">
    <source>
        <dbReference type="ARBA" id="ARBA00023128"/>
    </source>
</evidence>
<evidence type="ECO:0000256" key="3">
    <source>
        <dbReference type="ARBA" id="ARBA00022989"/>
    </source>
</evidence>
<dbReference type="Pfam" id="PF02326">
    <property type="entry name" value="YMF19"/>
    <property type="match status" value="1"/>
</dbReference>
<dbReference type="KEGG" id="dfa:Difao_mp20"/>
<evidence type="ECO:0000256" key="1">
    <source>
        <dbReference type="ARBA" id="ARBA00004325"/>
    </source>
</evidence>
<dbReference type="GO" id="GO:0006754">
    <property type="term" value="P:ATP biosynthetic process"/>
    <property type="evidence" value="ECO:0007669"/>
    <property type="project" value="UniProtKB-KW"/>
</dbReference>